<sequence length="71" mass="8189">MKDADHPFFRPLWRRVALVVVCLSWAGLEFYNGSQTWGLIALAFAAYGAWQYLWLYKPPCDQPSDPSLPKE</sequence>
<comment type="caution">
    <text evidence="2">The sequence shown here is derived from an EMBL/GenBank/DDBJ whole genome shotgun (WGS) entry which is preliminary data.</text>
</comment>
<dbReference type="EMBL" id="SSNY01000002">
    <property type="protein sequence ID" value="THF58827.1"/>
    <property type="molecule type" value="Genomic_DNA"/>
</dbReference>
<accession>A0ABY2QA22</accession>
<gene>
    <name evidence="2" type="ORF">E6C48_03995</name>
</gene>
<keyword evidence="3" id="KW-1185">Reference proteome</keyword>
<evidence type="ECO:0000313" key="2">
    <source>
        <dbReference type="EMBL" id="THF58827.1"/>
    </source>
</evidence>
<reference evidence="2 3" key="1">
    <citation type="submission" date="2019-04" db="EMBL/GenBank/DDBJ databases">
        <title>Mesorhizobium composti sp. nov., isolated from compost.</title>
        <authorList>
            <person name="Lin S.-Y."/>
            <person name="Hameed A."/>
            <person name="Hsieh Y.-T."/>
            <person name="Young C.-C."/>
        </authorList>
    </citation>
    <scope>NUCLEOTIDE SEQUENCE [LARGE SCALE GENOMIC DNA]</scope>
    <source>
        <strain evidence="2 3">CC-YTH430</strain>
    </source>
</reference>
<name>A0ABY2QA22_9HYPH</name>
<keyword evidence="1" id="KW-1133">Transmembrane helix</keyword>
<proteinExistence type="predicted"/>
<feature type="transmembrane region" description="Helical" evidence="1">
    <location>
        <begin position="37"/>
        <end position="55"/>
    </location>
</feature>
<dbReference type="Proteomes" id="UP000306441">
    <property type="component" value="Unassembled WGS sequence"/>
</dbReference>
<dbReference type="RefSeq" id="WP_136354279.1">
    <property type="nucleotide sequence ID" value="NZ_SSNY01000002.1"/>
</dbReference>
<feature type="transmembrane region" description="Helical" evidence="1">
    <location>
        <begin position="12"/>
        <end position="31"/>
    </location>
</feature>
<evidence type="ECO:0000256" key="1">
    <source>
        <dbReference type="SAM" id="Phobius"/>
    </source>
</evidence>
<keyword evidence="1" id="KW-0472">Membrane</keyword>
<evidence type="ECO:0000313" key="3">
    <source>
        <dbReference type="Proteomes" id="UP000306441"/>
    </source>
</evidence>
<keyword evidence="1" id="KW-0812">Transmembrane</keyword>
<organism evidence="2 3">
    <name type="scientific">Ollibium composti</name>
    <dbReference type="NCBI Taxonomy" id="2675109"/>
    <lineage>
        <taxon>Bacteria</taxon>
        <taxon>Pseudomonadati</taxon>
        <taxon>Pseudomonadota</taxon>
        <taxon>Alphaproteobacteria</taxon>
        <taxon>Hyphomicrobiales</taxon>
        <taxon>Phyllobacteriaceae</taxon>
        <taxon>Ollibium</taxon>
    </lineage>
</organism>
<protein>
    <submittedName>
        <fullName evidence="2">DUF3329 domain-containing protein</fullName>
    </submittedName>
</protein>